<gene>
    <name evidence="1" type="primary">Hypp8375</name>
    <name evidence="1" type="ORF">BLAG_LOCUS10053</name>
</gene>
<accession>A0A8J9Z7U3</accession>
<proteinExistence type="predicted"/>
<dbReference type="AlphaFoldDB" id="A0A8J9Z7U3"/>
<protein>
    <submittedName>
        <fullName evidence="1">Hypp8375 protein</fullName>
    </submittedName>
</protein>
<reference evidence="1" key="1">
    <citation type="submission" date="2022-01" db="EMBL/GenBank/DDBJ databases">
        <authorList>
            <person name="Braso-Vives M."/>
        </authorList>
    </citation>
    <scope>NUCLEOTIDE SEQUENCE</scope>
</reference>
<evidence type="ECO:0000313" key="1">
    <source>
        <dbReference type="EMBL" id="CAH1248748.1"/>
    </source>
</evidence>
<sequence length="105" mass="12171">MPRNIPQNCEVHLKRFGSQTAVVVSLICIEEWDVTKEVVLTASHLENVWHQMECYLRKNVKPKNQDQLADAVTEFWTSQMTQEQRGRYIGHPPVVVTRQGYPSGY</sequence>
<organism evidence="1 2">
    <name type="scientific">Branchiostoma lanceolatum</name>
    <name type="common">Common lancelet</name>
    <name type="synonym">Amphioxus lanceolatum</name>
    <dbReference type="NCBI Taxonomy" id="7740"/>
    <lineage>
        <taxon>Eukaryota</taxon>
        <taxon>Metazoa</taxon>
        <taxon>Chordata</taxon>
        <taxon>Cephalochordata</taxon>
        <taxon>Leptocardii</taxon>
        <taxon>Amphioxiformes</taxon>
        <taxon>Branchiostomatidae</taxon>
        <taxon>Branchiostoma</taxon>
    </lineage>
</organism>
<evidence type="ECO:0000313" key="2">
    <source>
        <dbReference type="Proteomes" id="UP000838412"/>
    </source>
</evidence>
<keyword evidence="2" id="KW-1185">Reference proteome</keyword>
<dbReference type="Proteomes" id="UP000838412">
    <property type="component" value="Chromosome 17"/>
</dbReference>
<dbReference type="EMBL" id="OV696702">
    <property type="protein sequence ID" value="CAH1248748.1"/>
    <property type="molecule type" value="Genomic_DNA"/>
</dbReference>
<name>A0A8J9Z7U3_BRALA</name>